<comment type="caution">
    <text evidence="6">The sequence shown here is derived from an EMBL/GenBank/DDBJ whole genome shotgun (WGS) entry which is preliminary data.</text>
</comment>
<dbReference type="GO" id="GO:0016407">
    <property type="term" value="F:acetyltransferase activity"/>
    <property type="evidence" value="ECO:0007669"/>
    <property type="project" value="InterPro"/>
</dbReference>
<dbReference type="GO" id="GO:0008374">
    <property type="term" value="F:O-acyltransferase activity"/>
    <property type="evidence" value="ECO:0007669"/>
    <property type="project" value="TreeGrafter"/>
</dbReference>
<dbReference type="InterPro" id="IPR051159">
    <property type="entry name" value="Hexapeptide_acetyltransf"/>
</dbReference>
<sequence length="672" mass="73685">MSVSVHPILPVKPINRFDFGSRMDSAAAKFTAVNGSLTGKETPKSFTFRPDPTASFATNGNAASSDSKEPPQSAPQSGYGTEASSSRHTDDLPDAQGFYDNINVGKRKRSPEDSEEDEEEERQSSMSVASPMEIQREVHGEARADVESTGPSPANNEADAGDSHTWTERPHNQSQAHSPDEAHLAESLKRDMARQETGGPQVPGAQSVVEDLVNRAKSKMSKTPPKRLDEHREHKKRAFTHRTKTGCMTCRKRKKKCDEHKPVCLNCTKGSFKCEGYEEDKIVHGASSPHPRGRASTHSSIASNIQPYPVTRPNWTDHYDQYRTPTSPETRRSSDLFANAQRDSWGKPLWPQEASPSSQQAINKVPHTEPPRSDSFLTFPREPPRLSHESLINAARLGTSIAPAAGPGEAKAGPLIPQPRAPMAHTSPLGISSFRQRQRMLQGLPYHHFNDLQLIDDRNECKAALERYNNATRQSQGASEEECGRLFKAIVIPELRRLTPSEGRPSGTLGRYVVIEAPFSCEYGYNIHLDDDVVVEANCYIQDPCRVTVGKRSVIGPDVKIYGRVLPTDMRARGGLRGLAIGAPVTIEDDCYIGGSCVIMAGVRIGRGSVISAGTTVDKDVPSGVEFGGCPPKIIRGISLPSDNNNHNPHRHDLDDVASLMMKERGYTLTGR</sequence>
<feature type="compositionally biased region" description="Polar residues" evidence="4">
    <location>
        <begin position="296"/>
        <end position="306"/>
    </location>
</feature>
<dbReference type="PROSITE" id="PS00463">
    <property type="entry name" value="ZN2_CY6_FUNGAL_1"/>
    <property type="match status" value="1"/>
</dbReference>
<dbReference type="SUPFAM" id="SSF51161">
    <property type="entry name" value="Trimeric LpxA-like enzymes"/>
    <property type="match status" value="1"/>
</dbReference>
<dbReference type="Pfam" id="PF12464">
    <property type="entry name" value="Mac"/>
    <property type="match status" value="1"/>
</dbReference>
<gene>
    <name evidence="6" type="ORF">K461DRAFT_274610</name>
</gene>
<feature type="compositionally biased region" description="Basic and acidic residues" evidence="4">
    <location>
        <begin position="161"/>
        <end position="171"/>
    </location>
</feature>
<accession>A0A9P4J8X3</accession>
<dbReference type="InterPro" id="IPR011004">
    <property type="entry name" value="Trimer_LpxA-like_sf"/>
</dbReference>
<dbReference type="PANTHER" id="PTHR23416">
    <property type="entry name" value="SIALIC ACID SYNTHASE-RELATED"/>
    <property type="match status" value="1"/>
</dbReference>
<keyword evidence="3" id="KW-0539">Nucleus</keyword>
<feature type="compositionally biased region" description="Basic and acidic residues" evidence="4">
    <location>
        <begin position="178"/>
        <end position="194"/>
    </location>
</feature>
<protein>
    <submittedName>
        <fullName evidence="6">Trimeric LpxA-like protein</fullName>
    </submittedName>
</protein>
<dbReference type="PANTHER" id="PTHR23416:SF76">
    <property type="entry name" value="ZN(II)2CYS6 TRANSCRIPTION FACTOR (EUROFUNG)"/>
    <property type="match status" value="1"/>
</dbReference>
<feature type="region of interest" description="Disordered" evidence="4">
    <location>
        <begin position="285"/>
        <end position="383"/>
    </location>
</feature>
<reference evidence="6" key="1">
    <citation type="journal article" date="2020" name="Stud. Mycol.">
        <title>101 Dothideomycetes genomes: a test case for predicting lifestyles and emergence of pathogens.</title>
        <authorList>
            <person name="Haridas S."/>
            <person name="Albert R."/>
            <person name="Binder M."/>
            <person name="Bloem J."/>
            <person name="Labutti K."/>
            <person name="Salamov A."/>
            <person name="Andreopoulos B."/>
            <person name="Baker S."/>
            <person name="Barry K."/>
            <person name="Bills G."/>
            <person name="Bluhm B."/>
            <person name="Cannon C."/>
            <person name="Castanera R."/>
            <person name="Culley D."/>
            <person name="Daum C."/>
            <person name="Ezra D."/>
            <person name="Gonzalez J."/>
            <person name="Henrissat B."/>
            <person name="Kuo A."/>
            <person name="Liang C."/>
            <person name="Lipzen A."/>
            <person name="Lutzoni F."/>
            <person name="Magnuson J."/>
            <person name="Mondo S."/>
            <person name="Nolan M."/>
            <person name="Ohm R."/>
            <person name="Pangilinan J."/>
            <person name="Park H.-J."/>
            <person name="Ramirez L."/>
            <person name="Alfaro M."/>
            <person name="Sun H."/>
            <person name="Tritt A."/>
            <person name="Yoshinaga Y."/>
            <person name="Zwiers L.-H."/>
            <person name="Turgeon B."/>
            <person name="Goodwin S."/>
            <person name="Spatafora J."/>
            <person name="Crous P."/>
            <person name="Grigoriev I."/>
        </authorList>
    </citation>
    <scope>NUCLEOTIDE SEQUENCE</scope>
    <source>
        <strain evidence="6">CBS 260.36</strain>
    </source>
</reference>
<dbReference type="SMART" id="SM01266">
    <property type="entry name" value="Mac"/>
    <property type="match status" value="1"/>
</dbReference>
<dbReference type="Pfam" id="PF00172">
    <property type="entry name" value="Zn_clus"/>
    <property type="match status" value="1"/>
</dbReference>
<dbReference type="InterPro" id="IPR024688">
    <property type="entry name" value="Mac_dom"/>
</dbReference>
<dbReference type="GO" id="GO:0008270">
    <property type="term" value="F:zinc ion binding"/>
    <property type="evidence" value="ECO:0007669"/>
    <property type="project" value="InterPro"/>
</dbReference>
<dbReference type="Gene3D" id="4.10.240.10">
    <property type="entry name" value="Zn(2)-C6 fungal-type DNA-binding domain"/>
    <property type="match status" value="1"/>
</dbReference>
<organism evidence="6 7">
    <name type="scientific">Myriangium duriaei CBS 260.36</name>
    <dbReference type="NCBI Taxonomy" id="1168546"/>
    <lineage>
        <taxon>Eukaryota</taxon>
        <taxon>Fungi</taxon>
        <taxon>Dikarya</taxon>
        <taxon>Ascomycota</taxon>
        <taxon>Pezizomycotina</taxon>
        <taxon>Dothideomycetes</taxon>
        <taxon>Dothideomycetidae</taxon>
        <taxon>Myriangiales</taxon>
        <taxon>Myriangiaceae</taxon>
        <taxon>Myriangium</taxon>
    </lineage>
</organism>
<evidence type="ECO:0000256" key="3">
    <source>
        <dbReference type="ARBA" id="ARBA00023242"/>
    </source>
</evidence>
<dbReference type="AlphaFoldDB" id="A0A9P4J8X3"/>
<dbReference type="InterPro" id="IPR036864">
    <property type="entry name" value="Zn2-C6_fun-type_DNA-bd_sf"/>
</dbReference>
<feature type="compositionally biased region" description="Basic and acidic residues" evidence="4">
    <location>
        <begin position="134"/>
        <end position="146"/>
    </location>
</feature>
<dbReference type="CDD" id="cd00067">
    <property type="entry name" value="GAL4"/>
    <property type="match status" value="1"/>
</dbReference>
<comment type="similarity">
    <text evidence="1">Belongs to the transferase hexapeptide repeat family.</text>
</comment>
<evidence type="ECO:0000313" key="6">
    <source>
        <dbReference type="EMBL" id="KAF2155597.1"/>
    </source>
</evidence>
<keyword evidence="2" id="KW-0808">Transferase</keyword>
<keyword evidence="7" id="KW-1185">Reference proteome</keyword>
<feature type="region of interest" description="Disordered" evidence="4">
    <location>
        <begin position="37"/>
        <end position="208"/>
    </location>
</feature>
<evidence type="ECO:0000313" key="7">
    <source>
        <dbReference type="Proteomes" id="UP000799439"/>
    </source>
</evidence>
<feature type="compositionally biased region" description="Polar residues" evidence="4">
    <location>
        <begin position="55"/>
        <end position="65"/>
    </location>
</feature>
<evidence type="ECO:0000259" key="5">
    <source>
        <dbReference type="PROSITE" id="PS50048"/>
    </source>
</evidence>
<dbReference type="PROSITE" id="PS50048">
    <property type="entry name" value="ZN2_CY6_FUNGAL_2"/>
    <property type="match status" value="1"/>
</dbReference>
<dbReference type="SUPFAM" id="SSF57701">
    <property type="entry name" value="Zn2/Cys6 DNA-binding domain"/>
    <property type="match status" value="1"/>
</dbReference>
<dbReference type="InterPro" id="IPR001451">
    <property type="entry name" value="Hexapep"/>
</dbReference>
<dbReference type="Gene3D" id="2.160.10.10">
    <property type="entry name" value="Hexapeptide repeat proteins"/>
    <property type="match status" value="1"/>
</dbReference>
<dbReference type="Pfam" id="PF14602">
    <property type="entry name" value="Hexapep_2"/>
    <property type="match status" value="1"/>
</dbReference>
<dbReference type="EMBL" id="ML996082">
    <property type="protein sequence ID" value="KAF2155597.1"/>
    <property type="molecule type" value="Genomic_DNA"/>
</dbReference>
<proteinExistence type="inferred from homology"/>
<feature type="compositionally biased region" description="Polar residues" evidence="4">
    <location>
        <begin position="74"/>
        <end position="84"/>
    </location>
</feature>
<evidence type="ECO:0000256" key="4">
    <source>
        <dbReference type="SAM" id="MobiDB-lite"/>
    </source>
</evidence>
<dbReference type="InterPro" id="IPR001138">
    <property type="entry name" value="Zn2Cys6_DnaBD"/>
</dbReference>
<dbReference type="Proteomes" id="UP000799439">
    <property type="component" value="Unassembled WGS sequence"/>
</dbReference>
<dbReference type="SMART" id="SM00066">
    <property type="entry name" value="GAL4"/>
    <property type="match status" value="1"/>
</dbReference>
<dbReference type="OrthoDB" id="25818at2759"/>
<evidence type="ECO:0000256" key="1">
    <source>
        <dbReference type="ARBA" id="ARBA00007274"/>
    </source>
</evidence>
<name>A0A9P4J8X3_9PEZI</name>
<dbReference type="GO" id="GO:0000981">
    <property type="term" value="F:DNA-binding transcription factor activity, RNA polymerase II-specific"/>
    <property type="evidence" value="ECO:0007669"/>
    <property type="project" value="InterPro"/>
</dbReference>
<evidence type="ECO:0000256" key="2">
    <source>
        <dbReference type="ARBA" id="ARBA00022679"/>
    </source>
</evidence>
<feature type="domain" description="Zn(2)-C6 fungal-type" evidence="5">
    <location>
        <begin position="246"/>
        <end position="274"/>
    </location>
</feature>